<dbReference type="PROSITE" id="PS50297">
    <property type="entry name" value="ANK_REP_REGION"/>
    <property type="match status" value="2"/>
</dbReference>
<dbReference type="SUPFAM" id="SSF52047">
    <property type="entry name" value="RNI-like"/>
    <property type="match status" value="1"/>
</dbReference>
<dbReference type="FunCoup" id="A7ANX5">
    <property type="interactions" value="10"/>
</dbReference>
<dbReference type="InterPro" id="IPR032675">
    <property type="entry name" value="LRR_dom_sf"/>
</dbReference>
<gene>
    <name evidence="5" type="ORF">BBOV_III006980</name>
</gene>
<proteinExistence type="predicted"/>
<keyword evidence="2 3" id="KW-0040">ANK repeat</keyword>
<feature type="repeat" description="ANK" evidence="3">
    <location>
        <begin position="664"/>
        <end position="692"/>
    </location>
</feature>
<dbReference type="GeneID" id="5480078"/>
<reference evidence="6" key="2">
    <citation type="journal article" date="2020" name="Data Brief">
        <title>Transcriptome dataset of Babesia bovis life stages within vertebrate and invertebrate hosts.</title>
        <authorList>
            <person name="Ueti M.W."/>
            <person name="Johnson W.C."/>
            <person name="Kappmeyer L.S."/>
            <person name="Herndon D.R."/>
            <person name="Mousel M.R."/>
            <person name="Reif K.E."/>
            <person name="Taus N.S."/>
            <person name="Ifeonu O.O."/>
            <person name="Silva J.C."/>
            <person name="Suarez C.E."/>
            <person name="Brayton K.A."/>
        </authorList>
    </citation>
    <scope>NUCLEOTIDE SEQUENCE [LARGE SCALE GENOMIC DNA]</scope>
</reference>
<dbReference type="OMA" id="YVACEHY"/>
<feature type="repeat" description="ANK" evidence="3">
    <location>
        <begin position="830"/>
        <end position="862"/>
    </location>
</feature>
<evidence type="ECO:0000256" key="3">
    <source>
        <dbReference type="PROSITE-ProRule" id="PRU00023"/>
    </source>
</evidence>
<organism evidence="5 6">
    <name type="scientific">Babesia bovis</name>
    <dbReference type="NCBI Taxonomy" id="5865"/>
    <lineage>
        <taxon>Eukaryota</taxon>
        <taxon>Sar</taxon>
        <taxon>Alveolata</taxon>
        <taxon>Apicomplexa</taxon>
        <taxon>Aconoidasida</taxon>
        <taxon>Piroplasmida</taxon>
        <taxon>Babesiidae</taxon>
        <taxon>Babesia</taxon>
    </lineage>
</organism>
<feature type="region of interest" description="Disordered" evidence="4">
    <location>
        <begin position="14"/>
        <end position="40"/>
    </location>
</feature>
<accession>A7ANX5</accession>
<evidence type="ECO:0000313" key="6">
    <source>
        <dbReference type="Proteomes" id="UP000002173"/>
    </source>
</evidence>
<dbReference type="EMBL" id="AAXT01000001">
    <property type="protein sequence ID" value="EDO08259.1"/>
    <property type="molecule type" value="Genomic_DNA"/>
</dbReference>
<dbReference type="Pfam" id="PF12796">
    <property type="entry name" value="Ank_2"/>
    <property type="match status" value="1"/>
</dbReference>
<keyword evidence="1" id="KW-0677">Repeat</keyword>
<keyword evidence="6" id="KW-1185">Reference proteome</keyword>
<evidence type="ECO:0000256" key="2">
    <source>
        <dbReference type="ARBA" id="ARBA00023043"/>
    </source>
</evidence>
<reference evidence="5 6" key="1">
    <citation type="journal article" date="2007" name="PLoS Pathog.">
        <title>Genome sequence of Babesia bovis and comparative analysis of apicomplexan hemoprotozoa.</title>
        <authorList>
            <person name="Brayton K.A."/>
            <person name="Lau A.O.T."/>
            <person name="Herndon D.R."/>
            <person name="Hannick L."/>
            <person name="Kappmeyer L.S."/>
            <person name="Berens S.J."/>
            <person name="Bidwell S.L."/>
            <person name="Brown W.C."/>
            <person name="Crabtree J."/>
            <person name="Fadrosh D."/>
            <person name="Feldblum T."/>
            <person name="Forberger H.A."/>
            <person name="Haas B.J."/>
            <person name="Howell J.M."/>
            <person name="Khouri H."/>
            <person name="Koo H."/>
            <person name="Mann D.J."/>
            <person name="Norimine J."/>
            <person name="Paulsen I.T."/>
            <person name="Radune D."/>
            <person name="Ren Q."/>
            <person name="Smith R.K. Jr."/>
            <person name="Suarez C.E."/>
            <person name="White O."/>
            <person name="Wortman J.R."/>
            <person name="Knowles D.P. Jr."/>
            <person name="McElwain T.F."/>
            <person name="Nene V.M."/>
        </authorList>
    </citation>
    <scope>NUCLEOTIDE SEQUENCE [LARGE SCALE GENOMIC DNA]</scope>
    <source>
        <strain evidence="5">T2Bo</strain>
    </source>
</reference>
<dbReference type="PANTHER" id="PTHR24198:SF165">
    <property type="entry name" value="ANKYRIN REPEAT-CONTAINING PROTEIN-RELATED"/>
    <property type="match status" value="1"/>
</dbReference>
<evidence type="ECO:0000313" key="5">
    <source>
        <dbReference type="EMBL" id="EDO08259.1"/>
    </source>
</evidence>
<reference evidence="6" key="3">
    <citation type="journal article" date="2021" name="Int. J. Parasitol.">
        <title>Comparative analysis of gene expression between Babesia bovis blood stages and kinetes allowed by improved genome annotation.</title>
        <authorList>
            <person name="Ueti M.W."/>
            <person name="Johnson W.C."/>
            <person name="Kappmeyer L.S."/>
            <person name="Herndon D.R."/>
            <person name="Mousel M.R."/>
            <person name="Reif K.E."/>
            <person name="Taus N.S."/>
            <person name="Ifeonu O.O."/>
            <person name="Silva J.C."/>
            <person name="Suarez C.E."/>
            <person name="Brayton K.A."/>
        </authorList>
    </citation>
    <scope>NUCLEOTIDE SEQUENCE [LARGE SCALE GENOMIC DNA]</scope>
</reference>
<name>A7ANX5_BABBO</name>
<dbReference type="PANTHER" id="PTHR24198">
    <property type="entry name" value="ANKYRIN REPEAT AND PROTEIN KINASE DOMAIN-CONTAINING PROTEIN"/>
    <property type="match status" value="1"/>
</dbReference>
<dbReference type="Proteomes" id="UP000002173">
    <property type="component" value="Unassembled WGS sequence"/>
</dbReference>
<comment type="caution">
    <text evidence="5">The sequence shown here is derived from an EMBL/GenBank/DDBJ whole genome shotgun (WGS) entry which is preliminary data.</text>
</comment>
<feature type="repeat" description="ANK" evidence="3">
    <location>
        <begin position="764"/>
        <end position="796"/>
    </location>
</feature>
<dbReference type="eggNOG" id="KOG4177">
    <property type="taxonomic scope" value="Eukaryota"/>
</dbReference>
<dbReference type="Gene3D" id="3.80.10.10">
    <property type="entry name" value="Ribonuclease Inhibitor"/>
    <property type="match status" value="1"/>
</dbReference>
<dbReference type="PROSITE" id="PS50088">
    <property type="entry name" value="ANK_REPEAT"/>
    <property type="match status" value="4"/>
</dbReference>
<dbReference type="VEuPathDB" id="PiroplasmaDB:BBOV_III006980"/>
<feature type="repeat" description="ANK" evidence="3">
    <location>
        <begin position="797"/>
        <end position="829"/>
    </location>
</feature>
<dbReference type="SMART" id="SM00248">
    <property type="entry name" value="ANK"/>
    <property type="match status" value="9"/>
</dbReference>
<evidence type="ECO:0000256" key="4">
    <source>
        <dbReference type="SAM" id="MobiDB-lite"/>
    </source>
</evidence>
<dbReference type="InterPro" id="IPR002110">
    <property type="entry name" value="Ankyrin_rpt"/>
</dbReference>
<feature type="region of interest" description="Disordered" evidence="4">
    <location>
        <begin position="436"/>
        <end position="459"/>
    </location>
</feature>
<evidence type="ECO:0000256" key="1">
    <source>
        <dbReference type="ARBA" id="ARBA00022737"/>
    </source>
</evidence>
<dbReference type="AlphaFoldDB" id="A7ANX5"/>
<dbReference type="InParanoid" id="A7ANX5"/>
<dbReference type="SUPFAM" id="SSF48403">
    <property type="entry name" value="Ankyrin repeat"/>
    <property type="match status" value="1"/>
</dbReference>
<dbReference type="STRING" id="5865.A7ANX5"/>
<sequence length="1003" mass="112866">MAKDVNGWFSLWTRTTESGDQENEAIGADSSKESSDDDVSNVEASNCITLGYRFCPNITEFDLSGMTGYNLLGDEYTMTSQLLRDCDPNMAHVHTPCRSTADNHTPHTSRSTGFHTNGIDRLLNQAWVNEETLRDVVTRYHLDISLPMHEVLSAQERIENMSQSASDIPRLINFIYSDTRDHVNDFLSQGDRTRMARTRAFMDEGAETPGSHNGNANNAIWSYVIEHLEPFLDLHSLLMLRQTCRVLYRHCYQLNPNQELCFRGFAGYDMDIVLTEVFPLAIKVLNIPHDAKLSLDFSTCHNLKDISLIQMLLNRIGPHTNSSIHNLCKRMKSISLDYCNQLTDSGLEILLGTRLPYLEILSIVCCRNENISGVPFCKLLSIENWPNFRHFNCSFSNVTLEPIEAVGKFINNVVNDHSRLDTPHGSCRSILLGYAPTPDTDESDAGTKSSPVGSVSTDVAPPDAYRTASPLSNCKLEILGSRGGRMFLDKHGFETELMAFAKAVKTKDTKLCSSLTRRVQRKLEELGNHSNDPCLKLLLHRGSELLVNCPIVQYDSDSCTDVWTLPISVTVTKDDLNTCNLLIRRGARVNVWNYSGKSPLYRACEMGRPKFVKLLLRMQQAPIPLGDSDLSPLSICIKMRHTQFLAQLIAAGIPVNIKSPHVRTFKSPLYVACEAGSIASIRMLLENGADTNWLYHGRISVTMMAYTKDSSWLPLFVQYGAGKSLKKRAVLTDVLSCAISNNDLNAIHLLIDAYPDLLQRQHNVWSNPVIQAARIGRYDVLKTLLEKGADINQTDVNRVSAVHIAAEEEQVKCLSMLIENNANLNGQDSNGRTPLYLAVVENKATSAAMLLDNKCNPNIAEYTNGETPLMAAIRTRNERLAMMILDRAQKLKLEIADTMGRSACIYALYFDLVAVGEAILNRYLQHIPKANVTEIRWFAAIYQDRITSNWSNGKELRRYVNRYRRLNEKDIRENGISFAGKWRNTFMGRWVDQLRGIFTIQTK</sequence>
<dbReference type="InterPro" id="IPR036770">
    <property type="entry name" value="Ankyrin_rpt-contain_sf"/>
</dbReference>
<feature type="compositionally biased region" description="Polar residues" evidence="4">
    <location>
        <begin position="446"/>
        <end position="457"/>
    </location>
</feature>
<dbReference type="Gene3D" id="1.25.40.20">
    <property type="entry name" value="Ankyrin repeat-containing domain"/>
    <property type="match status" value="2"/>
</dbReference>
<protein>
    <submittedName>
        <fullName evidence="5">Ankyrin repeat domain containing protein</fullName>
    </submittedName>
</protein>
<dbReference type="RefSeq" id="XP_001611827.1">
    <property type="nucleotide sequence ID" value="XM_001611777.1"/>
</dbReference>
<dbReference type="KEGG" id="bbo:BBOV_III006980"/>